<keyword evidence="7" id="KW-0032">Aminotransferase</keyword>
<comment type="caution">
    <text evidence="7">The sequence shown here is derived from an EMBL/GenBank/DDBJ whole genome shotgun (WGS) entry which is preliminary data.</text>
</comment>
<dbReference type="GO" id="GO:0030170">
    <property type="term" value="F:pyridoxal phosphate binding"/>
    <property type="evidence" value="ECO:0007669"/>
    <property type="project" value="InterPro"/>
</dbReference>
<dbReference type="InterPro" id="IPR051446">
    <property type="entry name" value="HTH_trans_reg/aminotransferase"/>
</dbReference>
<dbReference type="Gene3D" id="3.40.640.10">
    <property type="entry name" value="Type I PLP-dependent aspartate aminotransferase-like (Major domain)"/>
    <property type="match status" value="1"/>
</dbReference>
<dbReference type="InterPro" id="IPR015424">
    <property type="entry name" value="PyrdxlP-dep_Trfase"/>
</dbReference>
<feature type="domain" description="HTH gntR-type" evidence="6">
    <location>
        <begin position="1"/>
        <end position="69"/>
    </location>
</feature>
<dbReference type="GO" id="GO:0003700">
    <property type="term" value="F:DNA-binding transcription factor activity"/>
    <property type="evidence" value="ECO:0007669"/>
    <property type="project" value="InterPro"/>
</dbReference>
<dbReference type="Gene3D" id="1.10.10.10">
    <property type="entry name" value="Winged helix-like DNA-binding domain superfamily/Winged helix DNA-binding domain"/>
    <property type="match status" value="1"/>
</dbReference>
<gene>
    <name evidence="7" type="ORF">H0A68_10710</name>
</gene>
<dbReference type="Gene3D" id="3.90.1150.10">
    <property type="entry name" value="Aspartate Aminotransferase, domain 1"/>
    <property type="match status" value="1"/>
</dbReference>
<sequence>MNRYLTLAETLGSRIEQGLYETGQRLPSVRELSSEHGVSLTTVQQAYRWLEMAGLAEARPRSGWYVPPARKLPELPRMGKPNLRPTDVSDWGQVQDLLDLERDSETVQLGRGMPDVESPSLRPLQTALAREGRHAGIASLHYNDIQGVLALRDQLCRLAVDAGYEITPDALIVTTGCQEALSCAIRALCSPGDIVAIASPSYHGMMQILKEAGVQVFEIPSDPVHGISLEALEVALDRWPVKAIQVIPNASNPLGYTMPEHNRIGLIRLAQRFDIPIIEDDIYGDLVYGWPRPHALKALDEDGRVLLCSSFSKTLAPGLRVGWIAPGRYFDKVLRMKYTSSGPTAPLPQIAVAEFLQKGHYPVHLRRMRRQYQRQRDVMTEWVRRYFPEETRISQPQGGFTLWIELPEAFDTHALDSMLRANGIVIAHGNIFSATGKYRNCMRLSHASVFNSRTEWAVQKIGETIGEILSSKRESKTCLNASRCLLPTVSP</sequence>
<dbReference type="Proteomes" id="UP000580517">
    <property type="component" value="Unassembled WGS sequence"/>
</dbReference>
<proteinExistence type="inferred from homology"/>
<name>A0A853F9I2_9BURK</name>
<dbReference type="InterPro" id="IPR015422">
    <property type="entry name" value="PyrdxlP-dep_Trfase_small"/>
</dbReference>
<keyword evidence="8" id="KW-1185">Reference proteome</keyword>
<dbReference type="InterPro" id="IPR015421">
    <property type="entry name" value="PyrdxlP-dep_Trfase_major"/>
</dbReference>
<dbReference type="InterPro" id="IPR004839">
    <property type="entry name" value="Aminotransferase_I/II_large"/>
</dbReference>
<dbReference type="GO" id="GO:0003677">
    <property type="term" value="F:DNA binding"/>
    <property type="evidence" value="ECO:0007669"/>
    <property type="project" value="UniProtKB-KW"/>
</dbReference>
<dbReference type="EMBL" id="JACCEW010000003">
    <property type="protein sequence ID" value="NYT37344.1"/>
    <property type="molecule type" value="Genomic_DNA"/>
</dbReference>
<keyword evidence="3" id="KW-0805">Transcription regulation</keyword>
<evidence type="ECO:0000256" key="2">
    <source>
        <dbReference type="ARBA" id="ARBA00022898"/>
    </source>
</evidence>
<evidence type="ECO:0000313" key="8">
    <source>
        <dbReference type="Proteomes" id="UP000580517"/>
    </source>
</evidence>
<evidence type="ECO:0000256" key="5">
    <source>
        <dbReference type="ARBA" id="ARBA00023163"/>
    </source>
</evidence>
<dbReference type="AlphaFoldDB" id="A0A853F9I2"/>
<dbReference type="InterPro" id="IPR036388">
    <property type="entry name" value="WH-like_DNA-bd_sf"/>
</dbReference>
<dbReference type="OrthoDB" id="9804020at2"/>
<dbReference type="SMART" id="SM00345">
    <property type="entry name" value="HTH_GNTR"/>
    <property type="match status" value="1"/>
</dbReference>
<dbReference type="Pfam" id="PF00155">
    <property type="entry name" value="Aminotran_1_2"/>
    <property type="match status" value="1"/>
</dbReference>
<dbReference type="GO" id="GO:0008483">
    <property type="term" value="F:transaminase activity"/>
    <property type="evidence" value="ECO:0007669"/>
    <property type="project" value="UniProtKB-KW"/>
</dbReference>
<keyword evidence="7" id="KW-0808">Transferase</keyword>
<keyword evidence="4" id="KW-0238">DNA-binding</keyword>
<evidence type="ECO:0000256" key="1">
    <source>
        <dbReference type="ARBA" id="ARBA00005384"/>
    </source>
</evidence>
<dbReference type="CDD" id="cd07377">
    <property type="entry name" value="WHTH_GntR"/>
    <property type="match status" value="1"/>
</dbReference>
<accession>A0A853F9I2</accession>
<dbReference type="Pfam" id="PF00392">
    <property type="entry name" value="GntR"/>
    <property type="match status" value="1"/>
</dbReference>
<organism evidence="7 8">
    <name type="scientific">Allopusillimonas soli</name>
    <dbReference type="NCBI Taxonomy" id="659016"/>
    <lineage>
        <taxon>Bacteria</taxon>
        <taxon>Pseudomonadati</taxon>
        <taxon>Pseudomonadota</taxon>
        <taxon>Betaproteobacteria</taxon>
        <taxon>Burkholderiales</taxon>
        <taxon>Alcaligenaceae</taxon>
        <taxon>Allopusillimonas</taxon>
    </lineage>
</organism>
<evidence type="ECO:0000313" key="7">
    <source>
        <dbReference type="EMBL" id="NYT37344.1"/>
    </source>
</evidence>
<dbReference type="PANTHER" id="PTHR46577">
    <property type="entry name" value="HTH-TYPE TRANSCRIPTIONAL REGULATORY PROTEIN GABR"/>
    <property type="match status" value="1"/>
</dbReference>
<dbReference type="RefSeq" id="WP_129969510.1">
    <property type="nucleotide sequence ID" value="NZ_JACCEW010000003.1"/>
</dbReference>
<dbReference type="PROSITE" id="PS50949">
    <property type="entry name" value="HTH_GNTR"/>
    <property type="match status" value="1"/>
</dbReference>
<reference evidence="7 8" key="1">
    <citation type="submission" date="2020-07" db="EMBL/GenBank/DDBJ databases">
        <title>Taxonomic revisions and descriptions of new bacterial species based on genomic comparisons in the high-G+C-content subgroup of the family Alcaligenaceae.</title>
        <authorList>
            <person name="Szabo A."/>
            <person name="Felfoldi T."/>
        </authorList>
    </citation>
    <scope>NUCLEOTIDE SEQUENCE [LARGE SCALE GENOMIC DNA]</scope>
    <source>
        <strain evidence="7 8">DSM 25264</strain>
    </source>
</reference>
<keyword evidence="2" id="KW-0663">Pyridoxal phosphate</keyword>
<evidence type="ECO:0000256" key="4">
    <source>
        <dbReference type="ARBA" id="ARBA00023125"/>
    </source>
</evidence>
<dbReference type="SUPFAM" id="SSF53383">
    <property type="entry name" value="PLP-dependent transferases"/>
    <property type="match status" value="1"/>
</dbReference>
<evidence type="ECO:0000256" key="3">
    <source>
        <dbReference type="ARBA" id="ARBA00023015"/>
    </source>
</evidence>
<keyword evidence="5" id="KW-0804">Transcription</keyword>
<dbReference type="SUPFAM" id="SSF46785">
    <property type="entry name" value="Winged helix' DNA-binding domain"/>
    <property type="match status" value="1"/>
</dbReference>
<dbReference type="InterPro" id="IPR036390">
    <property type="entry name" value="WH_DNA-bd_sf"/>
</dbReference>
<comment type="similarity">
    <text evidence="1">In the C-terminal section; belongs to the class-I pyridoxal-phosphate-dependent aminotransferase family.</text>
</comment>
<dbReference type="CDD" id="cd00609">
    <property type="entry name" value="AAT_like"/>
    <property type="match status" value="1"/>
</dbReference>
<dbReference type="InterPro" id="IPR000524">
    <property type="entry name" value="Tscrpt_reg_HTH_GntR"/>
</dbReference>
<protein>
    <submittedName>
        <fullName evidence="7">PLP-dependent aminotransferase family protein</fullName>
    </submittedName>
</protein>
<evidence type="ECO:0000259" key="6">
    <source>
        <dbReference type="PROSITE" id="PS50949"/>
    </source>
</evidence>
<dbReference type="PANTHER" id="PTHR46577:SF2">
    <property type="entry name" value="TRANSCRIPTIONAL REGULATORY PROTEIN"/>
    <property type="match status" value="1"/>
</dbReference>